<dbReference type="Proteomes" id="UP000054270">
    <property type="component" value="Unassembled WGS sequence"/>
</dbReference>
<name>A0A0D2NXU9_HYPSF</name>
<proteinExistence type="predicted"/>
<keyword evidence="3" id="KW-1185">Reference proteome</keyword>
<evidence type="ECO:0000256" key="1">
    <source>
        <dbReference type="SAM" id="MobiDB-lite"/>
    </source>
</evidence>
<feature type="region of interest" description="Disordered" evidence="1">
    <location>
        <begin position="1"/>
        <end position="26"/>
    </location>
</feature>
<dbReference type="EMBL" id="KN817542">
    <property type="protein sequence ID" value="KJA23579.1"/>
    <property type="molecule type" value="Genomic_DNA"/>
</dbReference>
<reference evidence="3" key="1">
    <citation type="submission" date="2014-04" db="EMBL/GenBank/DDBJ databases">
        <title>Evolutionary Origins and Diversification of the Mycorrhizal Mutualists.</title>
        <authorList>
            <consortium name="DOE Joint Genome Institute"/>
            <consortium name="Mycorrhizal Genomics Consortium"/>
            <person name="Kohler A."/>
            <person name="Kuo A."/>
            <person name="Nagy L.G."/>
            <person name="Floudas D."/>
            <person name="Copeland A."/>
            <person name="Barry K.W."/>
            <person name="Cichocki N."/>
            <person name="Veneault-Fourrey C."/>
            <person name="LaButti K."/>
            <person name="Lindquist E.A."/>
            <person name="Lipzen A."/>
            <person name="Lundell T."/>
            <person name="Morin E."/>
            <person name="Murat C."/>
            <person name="Riley R."/>
            <person name="Ohm R."/>
            <person name="Sun H."/>
            <person name="Tunlid A."/>
            <person name="Henrissat B."/>
            <person name="Grigoriev I.V."/>
            <person name="Hibbett D.S."/>
            <person name="Martin F."/>
        </authorList>
    </citation>
    <scope>NUCLEOTIDE SEQUENCE [LARGE SCALE GENOMIC DNA]</scope>
    <source>
        <strain evidence="3">FD-334 SS-4</strain>
    </source>
</reference>
<evidence type="ECO:0000313" key="2">
    <source>
        <dbReference type="EMBL" id="KJA23579.1"/>
    </source>
</evidence>
<gene>
    <name evidence="2" type="ORF">HYPSUDRAFT_201299</name>
</gene>
<organism evidence="2 3">
    <name type="scientific">Hypholoma sublateritium (strain FD-334 SS-4)</name>
    <dbReference type="NCBI Taxonomy" id="945553"/>
    <lineage>
        <taxon>Eukaryota</taxon>
        <taxon>Fungi</taxon>
        <taxon>Dikarya</taxon>
        <taxon>Basidiomycota</taxon>
        <taxon>Agaricomycotina</taxon>
        <taxon>Agaricomycetes</taxon>
        <taxon>Agaricomycetidae</taxon>
        <taxon>Agaricales</taxon>
        <taxon>Agaricineae</taxon>
        <taxon>Strophariaceae</taxon>
        <taxon>Hypholoma</taxon>
    </lineage>
</organism>
<protein>
    <submittedName>
        <fullName evidence="2">Uncharacterized protein</fullName>
    </submittedName>
</protein>
<evidence type="ECO:0000313" key="3">
    <source>
        <dbReference type="Proteomes" id="UP000054270"/>
    </source>
</evidence>
<dbReference type="AlphaFoldDB" id="A0A0D2NXU9"/>
<accession>A0A0D2NXU9</accession>
<sequence length="634" mass="69790">MASRFTHAYHLPPLGDNTTSQDREPDSATKACIDRIYVDQQASFDFEVAPDHEFMPVYPTEQHPNAPHPYDICGIFNEGEQTSAGNPARNIYEFHRDWRQVLDVTTILVAYQEVVTYRPIFATAFSCFTACDIHDGVTIKRVWAFFSLLLDIVLESLSIKLLSGDSSTNSVCQHAEQILLGIGFGVQPIVDLYHHICTSEMFSRLVNRISLRNIGLCTFTSMADIVADDGGLYLYYLVKNFLVCANAAIARQLERDSLVVMESYDICGLRFPKSYEYQMLLWSELQNFAFNPFINDLFLPSTMTKELLKLLRNEYLVVAPARIRLYCCTGVRMLTGSLFNTLTYDAIAHGYFKRHCHLSFTAEIFSLASTIIMFRLHAIRTGFLAGRPIPIIDPRFSMRGADGEFSQIFLQVWAMHADTLRHFGKMELGIPGLDFPFEGPSVSGATGNLTPDTPSPTAVRKQRSMVDLALGYLNRAGDKPAGSTPSVSPAGASPAAVGAPFGSTLPATSSAPCVHGPFPSVRVALQEFSKHRQCHAAPPSSVYLCRGCLTPSPFIVNPGRTRRAAVVTPTQAALPAPGAPPSSTQQAAIAIAWPARAPLSAATPLSWPVFFAASPFMHLFAPLWSLHQMPPPDL</sequence>